<proteinExistence type="predicted"/>
<dbReference type="OrthoDB" id="6170439at2"/>
<dbReference type="InterPro" id="IPR012347">
    <property type="entry name" value="Ferritin-like"/>
</dbReference>
<gene>
    <name evidence="1" type="ORF">BTE48_04525</name>
</gene>
<organism evidence="1 2">
    <name type="scientific">Oceanospirillum multiglobuliferum</name>
    <dbReference type="NCBI Taxonomy" id="64969"/>
    <lineage>
        <taxon>Bacteria</taxon>
        <taxon>Pseudomonadati</taxon>
        <taxon>Pseudomonadota</taxon>
        <taxon>Gammaproteobacteria</taxon>
        <taxon>Oceanospirillales</taxon>
        <taxon>Oceanospirillaceae</taxon>
        <taxon>Oceanospirillum</taxon>
    </lineage>
</organism>
<dbReference type="EMBL" id="MTSM01000004">
    <property type="protein sequence ID" value="OPX56245.1"/>
    <property type="molecule type" value="Genomic_DNA"/>
</dbReference>
<comment type="caution">
    <text evidence="1">The sequence shown here is derived from an EMBL/GenBank/DDBJ whole genome shotgun (WGS) entry which is preliminary data.</text>
</comment>
<protein>
    <recommendedName>
        <fullName evidence="3">DUF2383 domain-containing protein</fullName>
    </recommendedName>
</protein>
<dbReference type="Gene3D" id="1.20.1260.10">
    <property type="match status" value="1"/>
</dbReference>
<evidence type="ECO:0000313" key="1">
    <source>
        <dbReference type="EMBL" id="OPX56245.1"/>
    </source>
</evidence>
<evidence type="ECO:0008006" key="3">
    <source>
        <dbReference type="Google" id="ProtNLM"/>
    </source>
</evidence>
<accession>A0A1T4M5A8</accession>
<dbReference type="RefSeq" id="WP_078744264.1">
    <property type="nucleotide sequence ID" value="NZ_FUXG01000003.1"/>
</dbReference>
<dbReference type="STRING" id="64969.SAMN02745127_00659"/>
<sequence length="149" mass="17660">MLLDESQAALSELIEMLHESLDDYQDNLQRVHHSDIAEEFNGAMNYRNQLLNQLEENARLELRLLPRAADTEREDFNHLWSKLKSLVMDELPLLLRERAEQERQLIALTARCQSYDYPEVITQTLTELHQHLSKQLAQIKQFQNQYRTV</sequence>
<name>A0A1T4M5A8_9GAMM</name>
<reference evidence="1 2" key="1">
    <citation type="submission" date="2017-01" db="EMBL/GenBank/DDBJ databases">
        <title>Genome Sequencing of a Marine Spirillum, Oceanospirillum multiglobuliferum ATCC 33336, from Japan.</title>
        <authorList>
            <person name="Carney J.G."/>
            <person name="Trachtenberg A.M."/>
            <person name="Rheaume B.A."/>
            <person name="Linnane J.D."/>
            <person name="Pitts N.L."/>
            <person name="Mykles D.L."/>
            <person name="Maclea K.S."/>
        </authorList>
    </citation>
    <scope>NUCLEOTIDE SEQUENCE [LARGE SCALE GENOMIC DNA]</scope>
    <source>
        <strain evidence="1 2">ATCC 33336</strain>
    </source>
</reference>
<evidence type="ECO:0000313" key="2">
    <source>
        <dbReference type="Proteomes" id="UP000191418"/>
    </source>
</evidence>
<dbReference type="Proteomes" id="UP000191418">
    <property type="component" value="Unassembled WGS sequence"/>
</dbReference>
<dbReference type="AlphaFoldDB" id="A0A1T4M5A8"/>
<keyword evidence="2" id="KW-1185">Reference proteome</keyword>